<dbReference type="EMBL" id="GL983042">
    <property type="protein sequence ID" value="EGR34880.1"/>
    <property type="molecule type" value="Genomic_DNA"/>
</dbReference>
<evidence type="ECO:0000256" key="1">
    <source>
        <dbReference type="SAM" id="Phobius"/>
    </source>
</evidence>
<protein>
    <recommendedName>
        <fullName evidence="4">Transmembrane protein</fullName>
    </recommendedName>
</protein>
<accession>G0QIQ1</accession>
<dbReference type="Proteomes" id="UP000008983">
    <property type="component" value="Unassembled WGS sequence"/>
</dbReference>
<reference evidence="2 3" key="1">
    <citation type="submission" date="2011-07" db="EMBL/GenBank/DDBJ databases">
        <authorList>
            <person name="Coyne R."/>
            <person name="Brami D."/>
            <person name="Johnson J."/>
            <person name="Hostetler J."/>
            <person name="Hannick L."/>
            <person name="Clark T."/>
            <person name="Cassidy-Hanley D."/>
            <person name="Inman J."/>
        </authorList>
    </citation>
    <scope>NUCLEOTIDE SEQUENCE [LARGE SCALE GENOMIC DNA]</scope>
    <source>
        <strain evidence="2 3">G5</strain>
    </source>
</reference>
<keyword evidence="1" id="KW-1133">Transmembrane helix</keyword>
<organism evidence="2 3">
    <name type="scientific">Ichthyophthirius multifiliis</name>
    <name type="common">White spot disease agent</name>
    <name type="synonym">Ich</name>
    <dbReference type="NCBI Taxonomy" id="5932"/>
    <lineage>
        <taxon>Eukaryota</taxon>
        <taxon>Sar</taxon>
        <taxon>Alveolata</taxon>
        <taxon>Ciliophora</taxon>
        <taxon>Intramacronucleata</taxon>
        <taxon>Oligohymenophorea</taxon>
        <taxon>Hymenostomatida</taxon>
        <taxon>Ophryoglenina</taxon>
        <taxon>Ichthyophthirius</taxon>
    </lineage>
</organism>
<feature type="transmembrane region" description="Helical" evidence="1">
    <location>
        <begin position="51"/>
        <end position="73"/>
    </location>
</feature>
<dbReference type="OMA" id="FSIITHH"/>
<feature type="transmembrane region" description="Helical" evidence="1">
    <location>
        <begin position="222"/>
        <end position="240"/>
    </location>
</feature>
<dbReference type="AlphaFoldDB" id="G0QIQ1"/>
<feature type="transmembrane region" description="Helical" evidence="1">
    <location>
        <begin position="195"/>
        <end position="216"/>
    </location>
</feature>
<dbReference type="InParanoid" id="G0QIQ1"/>
<sequence length="418" mass="52489">MNQLMHLGDDSYPKIKYAQKSSFYFKIFFLQFSLFYYQIRLKMPFKFFNIIHYDLIIFKYFFFNILTCIVIDIHHLIHNVNLLQIFFYLIFYFLLIINFLIFQYHHYLLNLCLFLFPFIIYLHHFKYIEQNLQNCKQQSTINKFFNQSYSLNNQSFLLQNQNKISFLYKVGSFHIIPQIVKQINYKYQYNYHQNFLNIFYIFLLIFYIIYIPKFLIWLKKHIFILHYLYFPSQNIIHYLLHHYLMKTRLLLRINYVLFHQIQIRCLMYIFSQYMMQDHIYQKNHMRNLQEDMFLHYYYLQQRKNANQQKNILLNANTHYFHNIHKLQFYHLENASFQLIFKDFVFRFYLQQQTINKLLKQKNYIQYLLNTYLFLIYLLLKCKHFLKKLPNYLILGNNLFVRFLRSPFQFYIHETLLDF</sequence>
<gene>
    <name evidence="2" type="ORF">IMG5_001100</name>
</gene>
<keyword evidence="3" id="KW-1185">Reference proteome</keyword>
<dbReference type="RefSeq" id="XP_004040184.1">
    <property type="nucleotide sequence ID" value="XM_004040136.1"/>
</dbReference>
<dbReference type="GeneID" id="14911059"/>
<keyword evidence="1" id="KW-0472">Membrane</keyword>
<name>G0QIQ1_ICHMU</name>
<evidence type="ECO:0000313" key="3">
    <source>
        <dbReference type="Proteomes" id="UP000008983"/>
    </source>
</evidence>
<proteinExistence type="predicted"/>
<evidence type="ECO:0008006" key="4">
    <source>
        <dbReference type="Google" id="ProtNLM"/>
    </source>
</evidence>
<feature type="transmembrane region" description="Helical" evidence="1">
    <location>
        <begin position="21"/>
        <end position="39"/>
    </location>
</feature>
<keyword evidence="1" id="KW-0812">Transmembrane</keyword>
<evidence type="ECO:0000313" key="2">
    <source>
        <dbReference type="EMBL" id="EGR34880.1"/>
    </source>
</evidence>
<feature type="transmembrane region" description="Helical" evidence="1">
    <location>
        <begin position="85"/>
        <end position="102"/>
    </location>
</feature>
<feature type="transmembrane region" description="Helical" evidence="1">
    <location>
        <begin position="108"/>
        <end position="128"/>
    </location>
</feature>
<feature type="transmembrane region" description="Helical" evidence="1">
    <location>
        <begin position="363"/>
        <end position="379"/>
    </location>
</feature>